<name>A0A8T9VSY9_HALDH</name>
<keyword evidence="8 9" id="KW-0807">Transducer</keyword>
<feature type="transmembrane region" description="Helical" evidence="11">
    <location>
        <begin position="261"/>
        <end position="280"/>
    </location>
</feature>
<feature type="compositionally biased region" description="Polar residues" evidence="10">
    <location>
        <begin position="350"/>
        <end position="362"/>
    </location>
</feature>
<dbReference type="InterPro" id="IPR000611">
    <property type="entry name" value="NPY_rcpt"/>
</dbReference>
<evidence type="ECO:0000256" key="7">
    <source>
        <dbReference type="ARBA" id="ARBA00023170"/>
    </source>
</evidence>
<evidence type="ECO:0000256" key="2">
    <source>
        <dbReference type="ARBA" id="ARBA00010663"/>
    </source>
</evidence>
<dbReference type="PROSITE" id="PS00237">
    <property type="entry name" value="G_PROTEIN_RECEP_F1_1"/>
    <property type="match status" value="1"/>
</dbReference>
<dbReference type="GO" id="GO:0016020">
    <property type="term" value="C:membrane"/>
    <property type="evidence" value="ECO:0007669"/>
    <property type="project" value="UniProtKB-SubCell"/>
</dbReference>
<dbReference type="InterPro" id="IPR017452">
    <property type="entry name" value="GPCR_Rhodpsn_7TM"/>
</dbReference>
<feature type="domain" description="G-protein coupled receptors family 1 profile" evidence="12">
    <location>
        <begin position="65"/>
        <end position="317"/>
    </location>
</feature>
<protein>
    <submittedName>
        <fullName evidence="13">NPF receptor</fullName>
    </submittedName>
</protein>
<comment type="similarity">
    <text evidence="2 9">Belongs to the G-protein coupled receptor 1 family.</text>
</comment>
<keyword evidence="6 11" id="KW-0472">Membrane</keyword>
<accession>A0A8T9VSY9</accession>
<keyword evidence="7 9" id="KW-0675">Receptor</keyword>
<proteinExistence type="evidence at transcript level"/>
<keyword evidence="4 11" id="KW-1133">Transmembrane helix</keyword>
<evidence type="ECO:0000256" key="5">
    <source>
        <dbReference type="ARBA" id="ARBA00023040"/>
    </source>
</evidence>
<keyword evidence="5 9" id="KW-0297">G-protein coupled receptor</keyword>
<evidence type="ECO:0000256" key="1">
    <source>
        <dbReference type="ARBA" id="ARBA00004141"/>
    </source>
</evidence>
<feature type="transmembrane region" description="Helical" evidence="11">
    <location>
        <begin position="86"/>
        <end position="108"/>
    </location>
</feature>
<dbReference type="SMART" id="SM01381">
    <property type="entry name" value="7TM_GPCR_Srsx"/>
    <property type="match status" value="1"/>
</dbReference>
<dbReference type="PRINTS" id="PR01012">
    <property type="entry name" value="NRPEPTIDEYR"/>
</dbReference>
<keyword evidence="3 9" id="KW-0812">Transmembrane</keyword>
<feature type="region of interest" description="Disordered" evidence="10">
    <location>
        <begin position="350"/>
        <end position="373"/>
    </location>
</feature>
<feature type="compositionally biased region" description="Basic and acidic residues" evidence="10">
    <location>
        <begin position="364"/>
        <end position="373"/>
    </location>
</feature>
<reference evidence="13" key="1">
    <citation type="submission" date="2021-04" db="EMBL/GenBank/DDBJ databases">
        <authorList>
            <person name="Sohn Y.C."/>
            <person name="Kim K.S."/>
            <person name="Kim M.A."/>
        </authorList>
    </citation>
    <scope>NUCLEOTIDE SEQUENCE</scope>
</reference>
<dbReference type="SUPFAM" id="SSF81321">
    <property type="entry name" value="Family A G protein-coupled receptor-like"/>
    <property type="match status" value="1"/>
</dbReference>
<dbReference type="EMBL" id="MZ014382">
    <property type="protein sequence ID" value="UPH88282.1"/>
    <property type="molecule type" value="mRNA"/>
</dbReference>
<comment type="subcellular location">
    <subcellularLocation>
        <location evidence="1">Membrane</location>
        <topology evidence="1">Multi-pass membrane protein</topology>
    </subcellularLocation>
</comment>
<dbReference type="CDD" id="cd15203">
    <property type="entry name" value="7tmA_NPYR-like"/>
    <property type="match status" value="1"/>
</dbReference>
<sequence>MDMEDILLNVDFENMSSEEIQQQFELYSNFSQDIKQTDWDILKDKRWQVVVIILYVVVIVFGFLGNLVVVIVIAKYKQLHTVTNIFIANLAVADIALCVFNLPFQLHYQLTDTWTFGSILCHITMPTFGVPIFVSSLSILSIAVDRYILIVFPFTKRMTNVFALGVVVVIGCVTTGLAIPLMVYTRVEIIDEPLFKLYQVYCVENWPSYKSKRAYAVTVFVLQFCIPLMLTTFFYTHICAVLKNRPIKRNETRRNQRTTKILIAVVLTFTLCWLPWNIFSLTAEFHHSVVRGKYFKLIDLLLKIFAMSSSCINPFLYGWLNDNFRKELGRMVGHQNGFGRVNNTNGYSLAQPTKKTNLQQSPRIEMDRHTTPY</sequence>
<dbReference type="GO" id="GO:0004983">
    <property type="term" value="F:neuropeptide Y receptor activity"/>
    <property type="evidence" value="ECO:0007669"/>
    <property type="project" value="InterPro"/>
</dbReference>
<feature type="transmembrane region" description="Helical" evidence="11">
    <location>
        <begin position="128"/>
        <end position="149"/>
    </location>
</feature>
<dbReference type="InterPro" id="IPR000276">
    <property type="entry name" value="GPCR_Rhodpsn"/>
</dbReference>
<dbReference type="PANTHER" id="PTHR24235">
    <property type="entry name" value="NEUROPEPTIDE Y RECEPTOR"/>
    <property type="match status" value="1"/>
</dbReference>
<dbReference type="PRINTS" id="PR00237">
    <property type="entry name" value="GPCRRHODOPSN"/>
</dbReference>
<evidence type="ECO:0000256" key="3">
    <source>
        <dbReference type="ARBA" id="ARBA00022692"/>
    </source>
</evidence>
<feature type="transmembrane region" description="Helical" evidence="11">
    <location>
        <begin position="161"/>
        <end position="184"/>
    </location>
</feature>
<evidence type="ECO:0000313" key="13">
    <source>
        <dbReference type="EMBL" id="UPH88282.1"/>
    </source>
</evidence>
<feature type="transmembrane region" description="Helical" evidence="11">
    <location>
        <begin position="214"/>
        <end position="240"/>
    </location>
</feature>
<evidence type="ECO:0000256" key="8">
    <source>
        <dbReference type="ARBA" id="ARBA00023224"/>
    </source>
</evidence>
<organism evidence="13">
    <name type="scientific">Haliotis discus hannai</name>
    <name type="common">Japanese abalone</name>
    <dbReference type="NCBI Taxonomy" id="42344"/>
    <lineage>
        <taxon>Eukaryota</taxon>
        <taxon>Metazoa</taxon>
        <taxon>Spiralia</taxon>
        <taxon>Lophotrochozoa</taxon>
        <taxon>Mollusca</taxon>
        <taxon>Gastropoda</taxon>
        <taxon>Vetigastropoda</taxon>
        <taxon>Lepetellida</taxon>
        <taxon>Haliotoidea</taxon>
        <taxon>Haliotidae</taxon>
        <taxon>Haliotis</taxon>
    </lineage>
</organism>
<evidence type="ECO:0000259" key="12">
    <source>
        <dbReference type="PROSITE" id="PS50262"/>
    </source>
</evidence>
<feature type="transmembrane region" description="Helical" evidence="11">
    <location>
        <begin position="300"/>
        <end position="320"/>
    </location>
</feature>
<feature type="transmembrane region" description="Helical" evidence="11">
    <location>
        <begin position="49"/>
        <end position="74"/>
    </location>
</feature>
<evidence type="ECO:0000256" key="9">
    <source>
        <dbReference type="RuleBase" id="RU000688"/>
    </source>
</evidence>
<dbReference type="Gene3D" id="1.20.1070.10">
    <property type="entry name" value="Rhodopsin 7-helix transmembrane proteins"/>
    <property type="match status" value="1"/>
</dbReference>
<dbReference type="Pfam" id="PF00001">
    <property type="entry name" value="7tm_1"/>
    <property type="match status" value="1"/>
</dbReference>
<evidence type="ECO:0000256" key="6">
    <source>
        <dbReference type="ARBA" id="ARBA00023136"/>
    </source>
</evidence>
<evidence type="ECO:0000256" key="10">
    <source>
        <dbReference type="SAM" id="MobiDB-lite"/>
    </source>
</evidence>
<evidence type="ECO:0000256" key="11">
    <source>
        <dbReference type="SAM" id="Phobius"/>
    </source>
</evidence>
<dbReference type="PROSITE" id="PS50262">
    <property type="entry name" value="G_PROTEIN_RECEP_F1_2"/>
    <property type="match status" value="1"/>
</dbReference>
<dbReference type="PANTHER" id="PTHR24235:SF29">
    <property type="entry name" value="GH23382P"/>
    <property type="match status" value="1"/>
</dbReference>
<dbReference type="AlphaFoldDB" id="A0A8T9VSY9"/>
<evidence type="ECO:0000256" key="4">
    <source>
        <dbReference type="ARBA" id="ARBA00022989"/>
    </source>
</evidence>